<dbReference type="Proteomes" id="UP000607653">
    <property type="component" value="Unassembled WGS sequence"/>
</dbReference>
<gene>
    <name evidence="2" type="ORF">HUJ06_009988</name>
</gene>
<protein>
    <submittedName>
        <fullName evidence="2">Uncharacterized protein</fullName>
    </submittedName>
</protein>
<evidence type="ECO:0000256" key="1">
    <source>
        <dbReference type="SAM" id="MobiDB-lite"/>
    </source>
</evidence>
<name>A0A822YF64_NELNU</name>
<keyword evidence="3" id="KW-1185">Reference proteome</keyword>
<proteinExistence type="predicted"/>
<dbReference type="EMBL" id="DUZY01000003">
    <property type="protein sequence ID" value="DAD31137.1"/>
    <property type="molecule type" value="Genomic_DNA"/>
</dbReference>
<reference evidence="2 3" key="1">
    <citation type="journal article" date="2020" name="Mol. Biol. Evol.">
        <title>Distinct Expression and Methylation Patterns for Genes with Different Fates following a Single Whole-Genome Duplication in Flowering Plants.</title>
        <authorList>
            <person name="Shi T."/>
            <person name="Rahmani R.S."/>
            <person name="Gugger P.F."/>
            <person name="Wang M."/>
            <person name="Li H."/>
            <person name="Zhang Y."/>
            <person name="Li Z."/>
            <person name="Wang Q."/>
            <person name="Van de Peer Y."/>
            <person name="Marchal K."/>
            <person name="Chen J."/>
        </authorList>
    </citation>
    <scope>NUCLEOTIDE SEQUENCE [LARGE SCALE GENOMIC DNA]</scope>
    <source>
        <tissue evidence="2">Leaf</tissue>
    </source>
</reference>
<evidence type="ECO:0000313" key="3">
    <source>
        <dbReference type="Proteomes" id="UP000607653"/>
    </source>
</evidence>
<feature type="compositionally biased region" description="Basic and acidic residues" evidence="1">
    <location>
        <begin position="1"/>
        <end position="20"/>
    </location>
</feature>
<dbReference type="AlphaFoldDB" id="A0A822YF64"/>
<accession>A0A822YF64</accession>
<organism evidence="2 3">
    <name type="scientific">Nelumbo nucifera</name>
    <name type="common">Sacred lotus</name>
    <dbReference type="NCBI Taxonomy" id="4432"/>
    <lineage>
        <taxon>Eukaryota</taxon>
        <taxon>Viridiplantae</taxon>
        <taxon>Streptophyta</taxon>
        <taxon>Embryophyta</taxon>
        <taxon>Tracheophyta</taxon>
        <taxon>Spermatophyta</taxon>
        <taxon>Magnoliopsida</taxon>
        <taxon>Proteales</taxon>
        <taxon>Nelumbonaceae</taxon>
        <taxon>Nelumbo</taxon>
    </lineage>
</organism>
<comment type="caution">
    <text evidence="2">The sequence shown here is derived from an EMBL/GenBank/DDBJ whole genome shotgun (WGS) entry which is preliminary data.</text>
</comment>
<evidence type="ECO:0000313" key="2">
    <source>
        <dbReference type="EMBL" id="DAD31137.1"/>
    </source>
</evidence>
<sequence>MIRFLEQHPPKNTPEYKENPKNFGKKLISQALNTVLLLSRTEIFQSVTLNRIQATSIPLHFQPLDMNNNKDRIIPNRVFPTNFFRLKFRPGKPRNNEKI</sequence>
<feature type="region of interest" description="Disordered" evidence="1">
    <location>
        <begin position="1"/>
        <end position="21"/>
    </location>
</feature>